<gene>
    <name evidence="10" type="ORF">AS030_15720</name>
</gene>
<dbReference type="InterPro" id="IPR011006">
    <property type="entry name" value="CheY-like_superfamily"/>
</dbReference>
<reference evidence="10 11" key="1">
    <citation type="journal article" date="2014" name="Antonie Van Leeuwenhoek">
        <title>Fictibacillus enclensis sp. nov., isolated from marine sediment.</title>
        <authorList>
            <person name="Dastager S.G."/>
            <person name="Mawlankar R."/>
            <person name="Srinivasan K."/>
            <person name="Tang S.K."/>
            <person name="Lee J.C."/>
            <person name="Ramana V.V."/>
            <person name="Shouche Y.S."/>
        </authorList>
    </citation>
    <scope>NUCLEOTIDE SEQUENCE [LARGE SCALE GENOMIC DNA]</scope>
    <source>
        <strain evidence="10 11">NIO-1003</strain>
    </source>
</reference>
<dbReference type="GO" id="GO:0032993">
    <property type="term" value="C:protein-DNA complex"/>
    <property type="evidence" value="ECO:0007669"/>
    <property type="project" value="TreeGrafter"/>
</dbReference>
<dbReference type="InterPro" id="IPR039420">
    <property type="entry name" value="WalR-like"/>
</dbReference>
<evidence type="ECO:0000313" key="11">
    <source>
        <dbReference type="Proteomes" id="UP000054099"/>
    </source>
</evidence>
<dbReference type="CDD" id="cd00383">
    <property type="entry name" value="trans_reg_C"/>
    <property type="match status" value="1"/>
</dbReference>
<name>A0A0V8J469_9BACL</name>
<feature type="domain" description="OmpR/PhoB-type" evidence="9">
    <location>
        <begin position="125"/>
        <end position="223"/>
    </location>
</feature>
<evidence type="ECO:0000259" key="8">
    <source>
        <dbReference type="PROSITE" id="PS50110"/>
    </source>
</evidence>
<dbReference type="PANTHER" id="PTHR48111">
    <property type="entry name" value="REGULATOR OF RPOS"/>
    <property type="match status" value="1"/>
</dbReference>
<dbReference type="Pfam" id="PF00072">
    <property type="entry name" value="Response_reg"/>
    <property type="match status" value="1"/>
</dbReference>
<dbReference type="PROSITE" id="PS51755">
    <property type="entry name" value="OMPR_PHOB"/>
    <property type="match status" value="1"/>
</dbReference>
<feature type="modified residue" description="4-aspartylphosphate" evidence="6">
    <location>
        <position position="51"/>
    </location>
</feature>
<proteinExistence type="predicted"/>
<keyword evidence="11" id="KW-1185">Reference proteome</keyword>
<dbReference type="PROSITE" id="PS50110">
    <property type="entry name" value="RESPONSE_REGULATORY"/>
    <property type="match status" value="1"/>
</dbReference>
<evidence type="ECO:0000256" key="6">
    <source>
        <dbReference type="PROSITE-ProRule" id="PRU00169"/>
    </source>
</evidence>
<dbReference type="Pfam" id="PF00486">
    <property type="entry name" value="Trans_reg_C"/>
    <property type="match status" value="1"/>
</dbReference>
<protein>
    <submittedName>
        <fullName evidence="10">Two-component system response regulator</fullName>
    </submittedName>
</protein>
<sequence>MKVLLAEDDRRLARLVIKMLEDEGYRLEWCEDGETALYRGLEEPFDIMILDWMLPKKDGIAVCRELREEGYNGAILMLTARNQVDDLVLGFESGADDYLAKPFEFKELFARLAALGRRRTFQYEESWMEIGDLRLDIQRHVLKRKDETIQLTPKEFQLLELFARHKNQVLTREVILQHVWGAESDVTMNTLEAFIKLLRKKLDPSGKKKYIQTVRGIGYQMVRD</sequence>
<dbReference type="Gene3D" id="1.10.10.10">
    <property type="entry name" value="Winged helix-like DNA-binding domain superfamily/Winged helix DNA-binding domain"/>
    <property type="match status" value="1"/>
</dbReference>
<dbReference type="Proteomes" id="UP000054099">
    <property type="component" value="Unassembled WGS sequence"/>
</dbReference>
<feature type="DNA-binding region" description="OmpR/PhoB-type" evidence="7">
    <location>
        <begin position="125"/>
        <end position="223"/>
    </location>
</feature>
<accession>A0A0V8J469</accession>
<evidence type="ECO:0000313" key="10">
    <source>
        <dbReference type="EMBL" id="KSU81737.1"/>
    </source>
</evidence>
<dbReference type="GO" id="GO:0000156">
    <property type="term" value="F:phosphorelay response regulator activity"/>
    <property type="evidence" value="ECO:0007669"/>
    <property type="project" value="TreeGrafter"/>
</dbReference>
<dbReference type="SMART" id="SM00862">
    <property type="entry name" value="Trans_reg_C"/>
    <property type="match status" value="1"/>
</dbReference>
<dbReference type="EMBL" id="LNQN01000005">
    <property type="protein sequence ID" value="KSU81737.1"/>
    <property type="molecule type" value="Genomic_DNA"/>
</dbReference>
<dbReference type="PANTHER" id="PTHR48111:SF22">
    <property type="entry name" value="REGULATOR OF RPOS"/>
    <property type="match status" value="1"/>
</dbReference>
<dbReference type="InterPro" id="IPR001789">
    <property type="entry name" value="Sig_transdc_resp-reg_receiver"/>
</dbReference>
<evidence type="ECO:0000256" key="3">
    <source>
        <dbReference type="ARBA" id="ARBA00023015"/>
    </source>
</evidence>
<dbReference type="OrthoDB" id="9790442at2"/>
<evidence type="ECO:0000256" key="2">
    <source>
        <dbReference type="ARBA" id="ARBA00023012"/>
    </source>
</evidence>
<dbReference type="FunFam" id="3.40.50.2300:FF:000002">
    <property type="entry name" value="DNA-binding response regulator PhoP"/>
    <property type="match status" value="1"/>
</dbReference>
<dbReference type="GO" id="GO:0000976">
    <property type="term" value="F:transcription cis-regulatory region binding"/>
    <property type="evidence" value="ECO:0007669"/>
    <property type="project" value="TreeGrafter"/>
</dbReference>
<dbReference type="FunFam" id="1.10.10.10:FF:000005">
    <property type="entry name" value="Two-component system response regulator"/>
    <property type="match status" value="1"/>
</dbReference>
<comment type="caution">
    <text evidence="10">The sequence shown here is derived from an EMBL/GenBank/DDBJ whole genome shotgun (WGS) entry which is preliminary data.</text>
</comment>
<evidence type="ECO:0000256" key="4">
    <source>
        <dbReference type="ARBA" id="ARBA00023125"/>
    </source>
</evidence>
<dbReference type="InterPro" id="IPR036388">
    <property type="entry name" value="WH-like_DNA-bd_sf"/>
</dbReference>
<dbReference type="CDD" id="cd17574">
    <property type="entry name" value="REC_OmpR"/>
    <property type="match status" value="1"/>
</dbReference>
<evidence type="ECO:0000256" key="7">
    <source>
        <dbReference type="PROSITE-ProRule" id="PRU01091"/>
    </source>
</evidence>
<keyword evidence="5" id="KW-0804">Transcription</keyword>
<dbReference type="Gene3D" id="6.10.250.690">
    <property type="match status" value="1"/>
</dbReference>
<keyword evidence="1 6" id="KW-0597">Phosphoprotein</keyword>
<keyword evidence="4 7" id="KW-0238">DNA-binding</keyword>
<dbReference type="RefSeq" id="WP_061973234.1">
    <property type="nucleotide sequence ID" value="NZ_FMAV01000003.1"/>
</dbReference>
<evidence type="ECO:0000256" key="5">
    <source>
        <dbReference type="ARBA" id="ARBA00023163"/>
    </source>
</evidence>
<evidence type="ECO:0000259" key="9">
    <source>
        <dbReference type="PROSITE" id="PS51755"/>
    </source>
</evidence>
<keyword evidence="2" id="KW-0902">Two-component regulatory system</keyword>
<keyword evidence="3" id="KW-0805">Transcription regulation</keyword>
<dbReference type="GO" id="GO:0005829">
    <property type="term" value="C:cytosol"/>
    <property type="evidence" value="ECO:0007669"/>
    <property type="project" value="TreeGrafter"/>
</dbReference>
<dbReference type="Gene3D" id="3.40.50.2300">
    <property type="match status" value="1"/>
</dbReference>
<dbReference type="SMART" id="SM00448">
    <property type="entry name" value="REC"/>
    <property type="match status" value="1"/>
</dbReference>
<dbReference type="SUPFAM" id="SSF52172">
    <property type="entry name" value="CheY-like"/>
    <property type="match status" value="1"/>
</dbReference>
<dbReference type="InterPro" id="IPR001867">
    <property type="entry name" value="OmpR/PhoB-type_DNA-bd"/>
</dbReference>
<feature type="domain" description="Response regulatory" evidence="8">
    <location>
        <begin position="2"/>
        <end position="116"/>
    </location>
</feature>
<dbReference type="GO" id="GO:0006355">
    <property type="term" value="P:regulation of DNA-templated transcription"/>
    <property type="evidence" value="ECO:0007669"/>
    <property type="project" value="InterPro"/>
</dbReference>
<dbReference type="AlphaFoldDB" id="A0A0V8J469"/>
<organism evidence="10 11">
    <name type="scientific">Fictibacillus enclensis</name>
    <dbReference type="NCBI Taxonomy" id="1017270"/>
    <lineage>
        <taxon>Bacteria</taxon>
        <taxon>Bacillati</taxon>
        <taxon>Bacillota</taxon>
        <taxon>Bacilli</taxon>
        <taxon>Bacillales</taxon>
        <taxon>Fictibacillaceae</taxon>
        <taxon>Fictibacillus</taxon>
    </lineage>
</organism>
<evidence type="ECO:0000256" key="1">
    <source>
        <dbReference type="ARBA" id="ARBA00022553"/>
    </source>
</evidence>